<feature type="domain" description="PepSY" evidence="3">
    <location>
        <begin position="83"/>
        <end position="132"/>
    </location>
</feature>
<dbReference type="RefSeq" id="WP_184933186.1">
    <property type="nucleotide sequence ID" value="NZ_JACHJY010000020.1"/>
</dbReference>
<reference evidence="4 5" key="1">
    <citation type="submission" date="2020-08" db="EMBL/GenBank/DDBJ databases">
        <title>Genomic Encyclopedia of Type Strains, Phase III (KMG-III): the genomes of soil and plant-associated and newly described type strains.</title>
        <authorList>
            <person name="Whitman W."/>
        </authorList>
    </citation>
    <scope>NUCLEOTIDE SEQUENCE [LARGE SCALE GENOMIC DNA]</scope>
    <source>
        <strain evidence="4 5">SFB5A</strain>
    </source>
</reference>
<feature type="region of interest" description="Disordered" evidence="1">
    <location>
        <begin position="34"/>
        <end position="67"/>
    </location>
</feature>
<evidence type="ECO:0000256" key="1">
    <source>
        <dbReference type="SAM" id="MobiDB-lite"/>
    </source>
</evidence>
<dbReference type="Proteomes" id="UP000582643">
    <property type="component" value="Unassembled WGS sequence"/>
</dbReference>
<dbReference type="EMBL" id="JACHJY010000020">
    <property type="protein sequence ID" value="MBB4987316.1"/>
    <property type="molecule type" value="Genomic_DNA"/>
</dbReference>
<feature type="region of interest" description="Disordered" evidence="1">
    <location>
        <begin position="122"/>
        <end position="151"/>
    </location>
</feature>
<keyword evidence="5" id="KW-1185">Reference proteome</keyword>
<feature type="signal peptide" evidence="2">
    <location>
        <begin position="1"/>
        <end position="33"/>
    </location>
</feature>
<keyword evidence="2" id="KW-0732">Signal</keyword>
<evidence type="ECO:0000313" key="5">
    <source>
        <dbReference type="Proteomes" id="UP000582643"/>
    </source>
</evidence>
<accession>A0A7W7XH94</accession>
<dbReference type="Gene3D" id="3.10.450.40">
    <property type="match status" value="1"/>
</dbReference>
<evidence type="ECO:0000259" key="3">
    <source>
        <dbReference type="Pfam" id="PF03413"/>
    </source>
</evidence>
<comment type="caution">
    <text evidence="4">The sequence shown here is derived from an EMBL/GenBank/DDBJ whole genome shotgun (WGS) entry which is preliminary data.</text>
</comment>
<protein>
    <submittedName>
        <fullName evidence="4">Putative membrane protein YkoI</fullName>
    </submittedName>
</protein>
<gene>
    <name evidence="4" type="ORF">GGE06_008288</name>
</gene>
<sequence length="151" mass="15386">MKARLLALTGRRRTLAAVLAATVVLGGAGAATAASFADDDDHDDSPAASASHEREDDDRGDGGDHDAELVKSVKVDLNTAAGTAAKSVAGTVTGVELDGVDGKPVWKVEVIDAKGAEHEVTVNAVDGKVTADKPGDDRDDSGRDAEGHDED</sequence>
<evidence type="ECO:0000256" key="2">
    <source>
        <dbReference type="SAM" id="SignalP"/>
    </source>
</evidence>
<feature type="compositionally biased region" description="Basic and acidic residues" evidence="1">
    <location>
        <begin position="129"/>
        <end position="151"/>
    </location>
</feature>
<dbReference type="InterPro" id="IPR025711">
    <property type="entry name" value="PepSY"/>
</dbReference>
<dbReference type="Pfam" id="PF03413">
    <property type="entry name" value="PepSY"/>
    <property type="match status" value="1"/>
</dbReference>
<organism evidence="4 5">
    <name type="scientific">Streptomyces nymphaeiformis</name>
    <dbReference type="NCBI Taxonomy" id="2663842"/>
    <lineage>
        <taxon>Bacteria</taxon>
        <taxon>Bacillati</taxon>
        <taxon>Actinomycetota</taxon>
        <taxon>Actinomycetes</taxon>
        <taxon>Kitasatosporales</taxon>
        <taxon>Streptomycetaceae</taxon>
        <taxon>Streptomyces</taxon>
    </lineage>
</organism>
<evidence type="ECO:0000313" key="4">
    <source>
        <dbReference type="EMBL" id="MBB4987316.1"/>
    </source>
</evidence>
<dbReference type="AlphaFoldDB" id="A0A7W7XH94"/>
<name>A0A7W7XH94_9ACTN</name>
<proteinExistence type="predicted"/>
<feature type="chain" id="PRO_5039040055" evidence="2">
    <location>
        <begin position="34"/>
        <end position="151"/>
    </location>
</feature>